<accession>A0ABU5ZNN4</accession>
<comment type="caution">
    <text evidence="3">The sequence shown here is derived from an EMBL/GenBank/DDBJ whole genome shotgun (WGS) entry which is preliminary data.</text>
</comment>
<keyword evidence="1 2" id="KW-0732">Signal</keyword>
<evidence type="ECO:0000313" key="4">
    <source>
        <dbReference type="Proteomes" id="UP001310386"/>
    </source>
</evidence>
<organism evidence="3 4">
    <name type="scientific">Ferviditalea candida</name>
    <dbReference type="NCBI Taxonomy" id="3108399"/>
    <lineage>
        <taxon>Bacteria</taxon>
        <taxon>Bacillati</taxon>
        <taxon>Bacillota</taxon>
        <taxon>Bacilli</taxon>
        <taxon>Bacillales</taxon>
        <taxon>Paenibacillaceae</taxon>
        <taxon>Ferviditalea</taxon>
    </lineage>
</organism>
<reference evidence="3" key="1">
    <citation type="submission" date="2023-12" db="EMBL/GenBank/DDBJ databases">
        <title>Fervidustalea candida gen. nov., sp. nov., a novel member of the family Paenibacillaceae isolated from a geothermal area.</title>
        <authorList>
            <person name="Li W.-J."/>
            <person name="Jiao J.-Y."/>
            <person name="Chen Y."/>
        </authorList>
    </citation>
    <scope>NUCLEOTIDE SEQUENCE</scope>
    <source>
        <strain evidence="3">SYSU GA230002</strain>
    </source>
</reference>
<dbReference type="RefSeq" id="WP_371756210.1">
    <property type="nucleotide sequence ID" value="NZ_JAYJLD010000088.1"/>
</dbReference>
<feature type="signal peptide" evidence="2">
    <location>
        <begin position="1"/>
        <end position="28"/>
    </location>
</feature>
<proteinExistence type="predicted"/>
<feature type="chain" id="PRO_5046158758" evidence="2">
    <location>
        <begin position="29"/>
        <end position="562"/>
    </location>
</feature>
<name>A0ABU5ZNN4_9BACL</name>
<dbReference type="InterPro" id="IPR029050">
    <property type="entry name" value="Immunoprotect_excell_Ig-like"/>
</dbReference>
<keyword evidence="4" id="KW-1185">Reference proteome</keyword>
<dbReference type="EMBL" id="JAYJLD010000088">
    <property type="protein sequence ID" value="MEB3104084.1"/>
    <property type="molecule type" value="Genomic_DNA"/>
</dbReference>
<gene>
    <name evidence="3" type="ORF">VF724_20955</name>
</gene>
<sequence>MHTIWKKSAVIVSILALLLAASPAMIWADTQQPAAAKPNAQTLSKGIAAEVKSVLYERIFDGTRIGAVVRLYNNSTSVVRVPDYDIRITTADGVTYTLQPSTSNARSIQAKSKVELSYMLTVNRTDAFALSKLAWVDVNEEVYPKKETTVLSVNISKQVWNGPGSQITNSAAVKNWSDSFTIPVFNSPLTYTPVDFHQENAAQDIVCVVTMKVENPGKFKEFVPDFSLDAVSELKDYAGSRIEKGSIALEPGETKEIHFAIPADRDEVIQALQVVTPEMYTYTGPDGLPAAIRYTVGRIRIGLPEQTVSLDQMKAYAYDTPIAFDPLNKVVNKQVGVSLVELHMHENPDEGYQTAVAKFKLRNTGSLPIPVPEFQAQLISKQGYTYSGVRQTLSERNLMPNLSYVVSYSFAVPKSETNDTFEMKILDDQTAAPYSAAIAAYKVGLQSEADGSVMEFYPFSVKLSDWNLSSVFNSNGGGMYSYKLKLILDITRKDDVVVNNSFSKMKIELVDNLGRTLGSKDLSFTGTDRLISGDQTINFGNLQTDQLEFPVTIRIYEAIDTP</sequence>
<evidence type="ECO:0000313" key="3">
    <source>
        <dbReference type="EMBL" id="MEB3104084.1"/>
    </source>
</evidence>
<evidence type="ECO:0000256" key="1">
    <source>
        <dbReference type="ARBA" id="ARBA00022729"/>
    </source>
</evidence>
<dbReference type="Gene3D" id="2.60.40.1240">
    <property type="match status" value="1"/>
</dbReference>
<dbReference type="Proteomes" id="UP001310386">
    <property type="component" value="Unassembled WGS sequence"/>
</dbReference>
<protein>
    <submittedName>
        <fullName evidence="3">Uncharacterized protein</fullName>
    </submittedName>
</protein>
<evidence type="ECO:0000256" key="2">
    <source>
        <dbReference type="SAM" id="SignalP"/>
    </source>
</evidence>
<feature type="non-terminal residue" evidence="3">
    <location>
        <position position="562"/>
    </location>
</feature>